<organism evidence="10 11">
    <name type="scientific">Thauera chlorobenzoica</name>
    <dbReference type="NCBI Taxonomy" id="96773"/>
    <lineage>
        <taxon>Bacteria</taxon>
        <taxon>Pseudomonadati</taxon>
        <taxon>Pseudomonadota</taxon>
        <taxon>Betaproteobacteria</taxon>
        <taxon>Rhodocyclales</taxon>
        <taxon>Zoogloeaceae</taxon>
        <taxon>Thauera</taxon>
    </lineage>
</organism>
<gene>
    <name evidence="10" type="ORF">Tchl_1002</name>
</gene>
<comment type="PTM">
    <text evidence="9">Transiently phosphorylated on a His residue during the reaction cycle. Phosphorylation strongly increases the affinity for substrates and increases the rate of nicotinate D-ribonucleotide production. Dephosphorylation regenerates the low-affinity form of the enzyme, leading to product release.</text>
</comment>
<dbReference type="Gene3D" id="3.20.20.70">
    <property type="entry name" value="Aldolase class I"/>
    <property type="match status" value="1"/>
</dbReference>
<evidence type="ECO:0000256" key="1">
    <source>
        <dbReference type="ARBA" id="ARBA00004952"/>
    </source>
</evidence>
<dbReference type="EMBL" id="CP018839">
    <property type="protein sequence ID" value="APR03863.1"/>
    <property type="molecule type" value="Genomic_DNA"/>
</dbReference>
<dbReference type="PIRSF" id="PIRSF000484">
    <property type="entry name" value="NAPRT"/>
    <property type="match status" value="1"/>
</dbReference>
<keyword evidence="7 9" id="KW-0808">Transferase</keyword>
<dbReference type="STRING" id="96773.Tchl_1002"/>
<dbReference type="NCBIfam" id="NF009131">
    <property type="entry name" value="PRK12484.1"/>
    <property type="match status" value="1"/>
</dbReference>
<dbReference type="CDD" id="cd01570">
    <property type="entry name" value="NAPRTase_A"/>
    <property type="match status" value="1"/>
</dbReference>
<keyword evidence="6 9" id="KW-0662">Pyridine nucleotide biosynthesis</keyword>
<dbReference type="GO" id="GO:0034355">
    <property type="term" value="P:NAD+ biosynthetic process via the salvage pathway"/>
    <property type="evidence" value="ECO:0007669"/>
    <property type="project" value="TreeGrafter"/>
</dbReference>
<dbReference type="PANTHER" id="PTHR11098">
    <property type="entry name" value="NICOTINATE PHOSPHORIBOSYLTRANSFERASE"/>
    <property type="match status" value="1"/>
</dbReference>
<keyword evidence="10" id="KW-0328">Glycosyltransferase</keyword>
<evidence type="ECO:0000256" key="2">
    <source>
        <dbReference type="ARBA" id="ARBA00010897"/>
    </source>
</evidence>
<dbReference type="Pfam" id="PF04095">
    <property type="entry name" value="NAPRTase"/>
    <property type="match status" value="1"/>
</dbReference>
<protein>
    <recommendedName>
        <fullName evidence="3 9">Nicotinate phosphoribosyltransferase</fullName>
        <ecNumber evidence="3 9">6.3.4.21</ecNumber>
    </recommendedName>
</protein>
<dbReference type="NCBIfam" id="TIGR01513">
    <property type="entry name" value="NAPRTase_put"/>
    <property type="match status" value="1"/>
</dbReference>
<comment type="similarity">
    <text evidence="2 9">Belongs to the NAPRTase family.</text>
</comment>
<evidence type="ECO:0000256" key="7">
    <source>
        <dbReference type="ARBA" id="ARBA00022679"/>
    </source>
</evidence>
<dbReference type="InterPro" id="IPR041619">
    <property type="entry name" value="NAPRTase_C"/>
</dbReference>
<comment type="catalytic activity">
    <reaction evidence="8 9">
        <text>5-phospho-alpha-D-ribose 1-diphosphate + nicotinate + ATP + H2O = nicotinate beta-D-ribonucleotide + ADP + phosphate + diphosphate</text>
        <dbReference type="Rhea" id="RHEA:36163"/>
        <dbReference type="ChEBI" id="CHEBI:15377"/>
        <dbReference type="ChEBI" id="CHEBI:30616"/>
        <dbReference type="ChEBI" id="CHEBI:32544"/>
        <dbReference type="ChEBI" id="CHEBI:33019"/>
        <dbReference type="ChEBI" id="CHEBI:43474"/>
        <dbReference type="ChEBI" id="CHEBI:57502"/>
        <dbReference type="ChEBI" id="CHEBI:58017"/>
        <dbReference type="ChEBI" id="CHEBI:456216"/>
        <dbReference type="EC" id="6.3.4.21"/>
    </reaction>
</comment>
<dbReference type="OrthoDB" id="9771406at2"/>
<comment type="function">
    <text evidence="9">Catalyzes the first step in the biosynthesis of NAD from nicotinic acid, the ATP-dependent synthesis of beta-nicotinate D-ribonucleotide from nicotinate and 5-phospho-D-ribose 1-phosphate.</text>
</comment>
<comment type="pathway">
    <text evidence="1 9">Cofactor biosynthesis; NAD(+) biosynthesis; nicotinate D-ribonucleotide from nicotinate: step 1/1.</text>
</comment>
<keyword evidence="11" id="KW-1185">Reference proteome</keyword>
<dbReference type="RefSeq" id="WP_075147431.1">
    <property type="nucleotide sequence ID" value="NZ_CP018839.1"/>
</dbReference>
<dbReference type="Pfam" id="PF17956">
    <property type="entry name" value="NAPRTase_C"/>
    <property type="match status" value="1"/>
</dbReference>
<name>A0A1H5VPZ6_9RHOO</name>
<dbReference type="InterPro" id="IPR041525">
    <property type="entry name" value="N/Namide_PRibTrfase"/>
</dbReference>
<dbReference type="SUPFAM" id="SSF51690">
    <property type="entry name" value="Nicotinate/Quinolinate PRTase C-terminal domain-like"/>
    <property type="match status" value="1"/>
</dbReference>
<dbReference type="AlphaFoldDB" id="A0A1H5VPZ6"/>
<evidence type="ECO:0000313" key="11">
    <source>
        <dbReference type="Proteomes" id="UP000185739"/>
    </source>
</evidence>
<evidence type="ECO:0000256" key="3">
    <source>
        <dbReference type="ARBA" id="ARBA00013236"/>
    </source>
</evidence>
<evidence type="ECO:0000313" key="10">
    <source>
        <dbReference type="EMBL" id="APR03863.1"/>
    </source>
</evidence>
<dbReference type="InterPro" id="IPR040727">
    <property type="entry name" value="NAPRTase_N"/>
</dbReference>
<reference evidence="10 11" key="1">
    <citation type="submission" date="2016-12" db="EMBL/GenBank/DDBJ databases">
        <title>Complete genome sequence of Thauera chlorobenzoica, a Betaproteobacterium degrading haloaromatics anaerobically to CO2 and halides.</title>
        <authorList>
            <person name="Goris T."/>
            <person name="Mergelsberg M."/>
            <person name="Boll M."/>
        </authorList>
    </citation>
    <scope>NUCLEOTIDE SEQUENCE [LARGE SCALE GENOMIC DNA]</scope>
    <source>
        <strain evidence="10 11">3CB1</strain>
    </source>
</reference>
<dbReference type="InterPro" id="IPR013785">
    <property type="entry name" value="Aldolase_TIM"/>
</dbReference>
<dbReference type="UniPathway" id="UPA00253">
    <property type="reaction ID" value="UER00457"/>
</dbReference>
<evidence type="ECO:0000256" key="5">
    <source>
        <dbReference type="ARBA" id="ARBA00022598"/>
    </source>
</evidence>
<keyword evidence="5 9" id="KW-0436">Ligase</keyword>
<dbReference type="KEGG" id="tcl:Tchl_1002"/>
<dbReference type="PANTHER" id="PTHR11098:SF1">
    <property type="entry name" value="NICOTINATE PHOSPHORIBOSYLTRANSFERASE"/>
    <property type="match status" value="1"/>
</dbReference>
<accession>A0A1H5VPZ6</accession>
<dbReference type="SUPFAM" id="SSF54675">
    <property type="entry name" value="Nicotinate/Quinolinate PRTase N-terminal domain-like"/>
    <property type="match status" value="1"/>
</dbReference>
<proteinExistence type="inferred from homology"/>
<dbReference type="Gene3D" id="3.20.140.10">
    <property type="entry name" value="nicotinate phosphoribosyltransferase"/>
    <property type="match status" value="3"/>
</dbReference>
<dbReference type="Pfam" id="PF17767">
    <property type="entry name" value="NAPRTase_N"/>
    <property type="match status" value="1"/>
</dbReference>
<dbReference type="Proteomes" id="UP000185739">
    <property type="component" value="Chromosome"/>
</dbReference>
<evidence type="ECO:0000256" key="6">
    <source>
        <dbReference type="ARBA" id="ARBA00022642"/>
    </source>
</evidence>
<dbReference type="InterPro" id="IPR036068">
    <property type="entry name" value="Nicotinate_pribotase-like_C"/>
</dbReference>
<dbReference type="InterPro" id="IPR007229">
    <property type="entry name" value="Nic_PRibTrfase-Fam"/>
</dbReference>
<keyword evidence="4" id="KW-0597">Phosphoprotein</keyword>
<dbReference type="NCBIfam" id="NF006696">
    <property type="entry name" value="PRK09243.1-3"/>
    <property type="match status" value="1"/>
</dbReference>
<evidence type="ECO:0000256" key="8">
    <source>
        <dbReference type="ARBA" id="ARBA00048668"/>
    </source>
</evidence>
<sequence length="448" mass="47536">MNDSALVTDLYELTMLQAYFDEGMGARAVFELFVRALPPQRNFLVAAGLEQALDYLEQLHFTADELAWLSASGRFKPAFLDWLRGFRFSGDVDAMGEGTVFFADEPILRVEAPIGEAQFVESRLLNLLNFSTLIATKAARCVLAAPGKLLVDFGLRRAHGAEAGVLAARASYLAGFAGSATVLAGQRFGVPVFGTMAHAYIEAHELETEAFMQFSASQPSRVTLLIDTYDTEAAAARVVALAPALQARGAQLVAVRIDSGDLAAHAHRVRAIFDGGGLAEVGIFASGNLDEHRIAALLAAGAPIDGFGIGTQLTTSADAPALDSAYKLQSYAGVPRRKRSEGKATWPGAKQVYRRFAADGSLLCDHVTLLGEPPPAGCVALLQPVLRGGARLAPSPTLDALRGHAADNLARLPDALRRLEAAAAGESYPVHISPALQALAAEVDRRPH</sequence>
<dbReference type="GO" id="GO:0004516">
    <property type="term" value="F:nicotinate phosphoribosyltransferase activity"/>
    <property type="evidence" value="ECO:0007669"/>
    <property type="project" value="UniProtKB-UniRule"/>
</dbReference>
<dbReference type="EC" id="6.3.4.21" evidence="3 9"/>
<dbReference type="GO" id="GO:0005829">
    <property type="term" value="C:cytosol"/>
    <property type="evidence" value="ECO:0007669"/>
    <property type="project" value="TreeGrafter"/>
</dbReference>
<evidence type="ECO:0000256" key="4">
    <source>
        <dbReference type="ARBA" id="ARBA00022553"/>
    </source>
</evidence>
<evidence type="ECO:0000256" key="9">
    <source>
        <dbReference type="RuleBase" id="RU365100"/>
    </source>
</evidence>
<dbReference type="GO" id="GO:0016757">
    <property type="term" value="F:glycosyltransferase activity"/>
    <property type="evidence" value="ECO:0007669"/>
    <property type="project" value="UniProtKB-KW"/>
</dbReference>
<dbReference type="InterPro" id="IPR006405">
    <property type="entry name" value="Nic_PRibTrfase_pncB"/>
</dbReference>